<dbReference type="NCBIfam" id="NF001965">
    <property type="entry name" value="PRK00742.1"/>
    <property type="match status" value="1"/>
</dbReference>
<keyword evidence="13" id="KW-1185">Reference proteome</keyword>
<dbReference type="Pfam" id="PF01339">
    <property type="entry name" value="CheB_methylest"/>
    <property type="match status" value="1"/>
</dbReference>
<evidence type="ECO:0000256" key="8">
    <source>
        <dbReference type="PROSITE-ProRule" id="PRU00169"/>
    </source>
</evidence>
<keyword evidence="1 6" id="KW-0963">Cytoplasm</keyword>
<feature type="active site" evidence="6 7">
    <location>
        <position position="249"/>
    </location>
</feature>
<sequence length="404" mass="42349">MNQPKSPITVLIVDDSPFMRLTLQKILSQDPEIKVLDTARDGKEGIEKLQALRPQVVTMDIEMPQIDGLQALGEIMRWQPTPIIILSALTTEGAQASVKALEAGAFDVVAKPSGGPGADIQALARDLIDKVKAAAQVNLGRLGKKGAVSRISPASGSRPPWTAGAASENTNRAGTGIYQNPPQGVSSLGSTSSTLGSAKGRSLDSGEALPKYPVEIVAIGTSTGGPSALQAVLTQLPGNLPVPVLVAQHMPPGFTAPLAQRLNGMSPLTIREGVHGEALKAGTIYFAPAGKQMQVQSRGSQLILHIGDESPITTLYHPSVDVMFMSLAKEVGKGTLGVVMTGMGNDGLRGMREIKERGGYAIAEAEETCVVYGMPRAIVDAGLANRVAPLGEIARHIVECVQRR</sequence>
<dbReference type="Gene3D" id="3.40.50.2300">
    <property type="match status" value="1"/>
</dbReference>
<dbReference type="STRING" id="1121395.SAMN02745215_03504"/>
<comment type="domain">
    <text evidence="6">Contains a C-terminal catalytic domain, and an N-terminal region which modulates catalytic activity.</text>
</comment>
<dbReference type="GO" id="GO:0005737">
    <property type="term" value="C:cytoplasm"/>
    <property type="evidence" value="ECO:0007669"/>
    <property type="project" value="UniProtKB-SubCell"/>
</dbReference>
<protein>
    <recommendedName>
        <fullName evidence="6">Protein-glutamate methylesterase/protein-glutamine glutaminase</fullName>
        <ecNumber evidence="6">3.1.1.61</ecNumber>
        <ecNumber evidence="6">3.5.1.44</ecNumber>
    </recommendedName>
</protein>
<dbReference type="PANTHER" id="PTHR42872">
    <property type="entry name" value="PROTEIN-GLUTAMATE METHYLESTERASE/PROTEIN-GLUTAMINE GLUTAMINASE"/>
    <property type="match status" value="1"/>
</dbReference>
<feature type="active site" evidence="6 7">
    <location>
        <position position="222"/>
    </location>
</feature>
<keyword evidence="3 6" id="KW-0378">Hydrolase</keyword>
<dbReference type="EC" id="3.1.1.61" evidence="6"/>
<evidence type="ECO:0000256" key="7">
    <source>
        <dbReference type="PROSITE-ProRule" id="PRU00050"/>
    </source>
</evidence>
<dbReference type="GO" id="GO:0000156">
    <property type="term" value="F:phosphorelay response regulator activity"/>
    <property type="evidence" value="ECO:0007669"/>
    <property type="project" value="InterPro"/>
</dbReference>
<dbReference type="InterPro" id="IPR000673">
    <property type="entry name" value="Sig_transdc_resp-reg_Me-estase"/>
</dbReference>
<evidence type="ECO:0000256" key="2">
    <source>
        <dbReference type="ARBA" id="ARBA00022500"/>
    </source>
</evidence>
<dbReference type="Pfam" id="PF00072">
    <property type="entry name" value="Response_reg"/>
    <property type="match status" value="1"/>
</dbReference>
<comment type="function">
    <text evidence="4">May play the central regulatory role in sporulation. It may be an element of the effector pathway responsible for the activation of sporulation genes in response to nutritional stress. Spo0A may act in concert with spo0H (a sigma factor) to control the expression of some genes that are critical to the sporulation process.</text>
</comment>
<comment type="subcellular location">
    <subcellularLocation>
        <location evidence="6">Cytoplasm</location>
    </subcellularLocation>
</comment>
<dbReference type="SUPFAM" id="SSF52172">
    <property type="entry name" value="CheY-like"/>
    <property type="match status" value="1"/>
</dbReference>
<evidence type="ECO:0000256" key="3">
    <source>
        <dbReference type="ARBA" id="ARBA00022801"/>
    </source>
</evidence>
<keyword evidence="6 8" id="KW-0597">Phosphoprotein</keyword>
<dbReference type="PROSITE" id="PS50110">
    <property type="entry name" value="RESPONSE_REGULATORY"/>
    <property type="match status" value="1"/>
</dbReference>
<evidence type="ECO:0000259" key="11">
    <source>
        <dbReference type="PROSITE" id="PS50122"/>
    </source>
</evidence>
<comment type="catalytic activity">
    <reaction evidence="6">
        <text>L-glutaminyl-[protein] + H2O = L-glutamyl-[protein] + NH4(+)</text>
        <dbReference type="Rhea" id="RHEA:16441"/>
        <dbReference type="Rhea" id="RHEA-COMP:10207"/>
        <dbReference type="Rhea" id="RHEA-COMP:10208"/>
        <dbReference type="ChEBI" id="CHEBI:15377"/>
        <dbReference type="ChEBI" id="CHEBI:28938"/>
        <dbReference type="ChEBI" id="CHEBI:29973"/>
        <dbReference type="ChEBI" id="CHEBI:30011"/>
        <dbReference type="EC" id="3.5.1.44"/>
    </reaction>
</comment>
<dbReference type="HAMAP" id="MF_00099">
    <property type="entry name" value="CheB_chemtxs"/>
    <property type="match status" value="1"/>
</dbReference>
<evidence type="ECO:0000256" key="1">
    <source>
        <dbReference type="ARBA" id="ARBA00022490"/>
    </source>
</evidence>
<dbReference type="InterPro" id="IPR008248">
    <property type="entry name" value="CheB-like"/>
</dbReference>
<comment type="catalytic activity">
    <reaction evidence="5 6">
        <text>[protein]-L-glutamate 5-O-methyl ester + H2O = L-glutamyl-[protein] + methanol + H(+)</text>
        <dbReference type="Rhea" id="RHEA:23236"/>
        <dbReference type="Rhea" id="RHEA-COMP:10208"/>
        <dbReference type="Rhea" id="RHEA-COMP:10311"/>
        <dbReference type="ChEBI" id="CHEBI:15377"/>
        <dbReference type="ChEBI" id="CHEBI:15378"/>
        <dbReference type="ChEBI" id="CHEBI:17790"/>
        <dbReference type="ChEBI" id="CHEBI:29973"/>
        <dbReference type="ChEBI" id="CHEBI:82795"/>
        <dbReference type="EC" id="3.1.1.61"/>
    </reaction>
</comment>
<feature type="modified residue" description="4-aspartylphosphate" evidence="6 8">
    <location>
        <position position="60"/>
    </location>
</feature>
<dbReference type="EMBL" id="FRDN01000011">
    <property type="protein sequence ID" value="SHN80991.1"/>
    <property type="molecule type" value="Genomic_DNA"/>
</dbReference>
<reference evidence="13" key="1">
    <citation type="submission" date="2016-12" db="EMBL/GenBank/DDBJ databases">
        <authorList>
            <person name="Varghese N."/>
            <person name="Submissions S."/>
        </authorList>
    </citation>
    <scope>NUCLEOTIDE SEQUENCE [LARGE SCALE GENOMIC DNA]</scope>
    <source>
        <strain evidence="13">DSM 11544</strain>
    </source>
</reference>
<dbReference type="GO" id="GO:0050568">
    <property type="term" value="F:protein-glutamine glutaminase activity"/>
    <property type="evidence" value="ECO:0007669"/>
    <property type="project" value="UniProtKB-UniRule"/>
</dbReference>
<comment type="similarity">
    <text evidence="6">Belongs to the CheB family.</text>
</comment>
<evidence type="ECO:0000313" key="13">
    <source>
        <dbReference type="Proteomes" id="UP000184010"/>
    </source>
</evidence>
<comment type="PTM">
    <text evidence="6">Phosphorylated by CheA. Phosphorylation of the N-terminal regulatory domain activates the methylesterase activity.</text>
</comment>
<dbReference type="InterPro" id="IPR011006">
    <property type="entry name" value="CheY-like_superfamily"/>
</dbReference>
<dbReference type="CDD" id="cd16432">
    <property type="entry name" value="CheB_Rec"/>
    <property type="match status" value="1"/>
</dbReference>
<feature type="compositionally biased region" description="Low complexity" evidence="9">
    <location>
        <begin position="186"/>
        <end position="197"/>
    </location>
</feature>
<dbReference type="Proteomes" id="UP000184010">
    <property type="component" value="Unassembled WGS sequence"/>
</dbReference>
<dbReference type="PANTHER" id="PTHR42872:SF6">
    <property type="entry name" value="PROTEIN-GLUTAMATE METHYLESTERASE_PROTEIN-GLUTAMINE GLUTAMINASE"/>
    <property type="match status" value="1"/>
</dbReference>
<keyword evidence="2 6" id="KW-0145">Chemotaxis</keyword>
<organism evidence="12 13">
    <name type="scientific">Desulfitobacterium chlororespirans DSM 11544</name>
    <dbReference type="NCBI Taxonomy" id="1121395"/>
    <lineage>
        <taxon>Bacteria</taxon>
        <taxon>Bacillati</taxon>
        <taxon>Bacillota</taxon>
        <taxon>Clostridia</taxon>
        <taxon>Eubacteriales</taxon>
        <taxon>Desulfitobacteriaceae</taxon>
        <taxon>Desulfitobacterium</taxon>
    </lineage>
</organism>
<dbReference type="Gene3D" id="3.40.50.180">
    <property type="entry name" value="Methylesterase CheB, C-terminal domain"/>
    <property type="match status" value="1"/>
</dbReference>
<dbReference type="GO" id="GO:0006935">
    <property type="term" value="P:chemotaxis"/>
    <property type="evidence" value="ECO:0007669"/>
    <property type="project" value="UniProtKB-UniRule"/>
</dbReference>
<dbReference type="InterPro" id="IPR035909">
    <property type="entry name" value="CheB_C"/>
</dbReference>
<evidence type="ECO:0000313" key="12">
    <source>
        <dbReference type="EMBL" id="SHN80991.1"/>
    </source>
</evidence>
<gene>
    <name evidence="6" type="primary">cheB</name>
    <name evidence="12" type="ORF">SAMN02745215_03504</name>
</gene>
<dbReference type="PROSITE" id="PS50122">
    <property type="entry name" value="CHEB"/>
    <property type="match status" value="1"/>
</dbReference>
<dbReference type="RefSeq" id="WP_072773802.1">
    <property type="nucleotide sequence ID" value="NZ_FRDN01000011.1"/>
</dbReference>
<evidence type="ECO:0000259" key="10">
    <source>
        <dbReference type="PROSITE" id="PS50110"/>
    </source>
</evidence>
<evidence type="ECO:0000256" key="6">
    <source>
        <dbReference type="HAMAP-Rule" id="MF_00099"/>
    </source>
</evidence>
<comment type="function">
    <text evidence="6">Involved in chemotaxis. Part of a chemotaxis signal transduction system that modulates chemotaxis in response to various stimuli. Catalyzes the demethylation of specific methylglutamate residues introduced into the chemoreceptors (methyl-accepting chemotaxis proteins or MCP) by CheR. Also mediates the irreversible deamidation of specific glutamine residues to glutamic acid.</text>
</comment>
<dbReference type="CDD" id="cd17541">
    <property type="entry name" value="REC_CheB-like"/>
    <property type="match status" value="1"/>
</dbReference>
<feature type="region of interest" description="Disordered" evidence="9">
    <location>
        <begin position="148"/>
        <end position="206"/>
    </location>
</feature>
<dbReference type="AlphaFoldDB" id="A0A1M7UD82"/>
<feature type="domain" description="Response regulatory" evidence="10">
    <location>
        <begin position="9"/>
        <end position="126"/>
    </location>
</feature>
<dbReference type="PIRSF" id="PIRSF000876">
    <property type="entry name" value="RR_chemtxs_CheB"/>
    <property type="match status" value="1"/>
</dbReference>
<dbReference type="SMART" id="SM00448">
    <property type="entry name" value="REC"/>
    <property type="match status" value="1"/>
</dbReference>
<evidence type="ECO:0000256" key="4">
    <source>
        <dbReference type="ARBA" id="ARBA00024867"/>
    </source>
</evidence>
<accession>A0A1M7UD82</accession>
<feature type="active site" evidence="6 7">
    <location>
        <position position="346"/>
    </location>
</feature>
<evidence type="ECO:0000256" key="5">
    <source>
        <dbReference type="ARBA" id="ARBA00048267"/>
    </source>
</evidence>
<proteinExistence type="inferred from homology"/>
<evidence type="ECO:0000256" key="9">
    <source>
        <dbReference type="SAM" id="MobiDB-lite"/>
    </source>
</evidence>
<feature type="domain" description="CheB-type methylesterase" evidence="11">
    <location>
        <begin position="210"/>
        <end position="404"/>
    </location>
</feature>
<feature type="compositionally biased region" description="Polar residues" evidence="9">
    <location>
        <begin position="167"/>
        <end position="185"/>
    </location>
</feature>
<dbReference type="EC" id="3.5.1.44" evidence="6"/>
<dbReference type="SUPFAM" id="SSF52738">
    <property type="entry name" value="Methylesterase CheB, C-terminal domain"/>
    <property type="match status" value="1"/>
</dbReference>
<dbReference type="InterPro" id="IPR001789">
    <property type="entry name" value="Sig_transdc_resp-reg_receiver"/>
</dbReference>
<name>A0A1M7UD82_9FIRM</name>
<dbReference type="GO" id="GO:0008984">
    <property type="term" value="F:protein-glutamate methylesterase activity"/>
    <property type="evidence" value="ECO:0007669"/>
    <property type="project" value="UniProtKB-UniRule"/>
</dbReference>